<dbReference type="Gene3D" id="1.10.260.40">
    <property type="entry name" value="lambda repressor-like DNA-binding domains"/>
    <property type="match status" value="1"/>
</dbReference>
<accession>A0A060H8X9</accession>
<gene>
    <name evidence="1" type="ORF">D934_05235</name>
</gene>
<dbReference type="Proteomes" id="UP000027215">
    <property type="component" value="Chromosome"/>
</dbReference>
<dbReference type="GeneID" id="93904911"/>
<dbReference type="GO" id="GO:0003677">
    <property type="term" value="F:DNA binding"/>
    <property type="evidence" value="ECO:0007669"/>
    <property type="project" value="InterPro"/>
</dbReference>
<dbReference type="HOGENOM" id="CLU_2497144_0_0_6"/>
<evidence type="ECO:0000313" key="2">
    <source>
        <dbReference type="Proteomes" id="UP000027215"/>
    </source>
</evidence>
<evidence type="ECO:0000313" key="1">
    <source>
        <dbReference type="EMBL" id="AIC09826.1"/>
    </source>
</evidence>
<dbReference type="PATRIC" id="fig|155920.8.peg.1247"/>
<dbReference type="RefSeq" id="WP_012382631.1">
    <property type="nucleotide sequence ID" value="NZ_CP006696.1"/>
</dbReference>
<dbReference type="InterPro" id="IPR010982">
    <property type="entry name" value="Lambda_DNA-bd_dom_sf"/>
</dbReference>
<proteinExistence type="predicted"/>
<dbReference type="KEGG" id="xfs:D934_05235"/>
<protein>
    <submittedName>
        <fullName evidence="1">Transcriptional regulator</fullName>
    </submittedName>
</protein>
<dbReference type="EMBL" id="CP006696">
    <property type="protein sequence ID" value="AIC09826.1"/>
    <property type="molecule type" value="Genomic_DNA"/>
</dbReference>
<organism evidence="1 2">
    <name type="scientific">Xylella fastidiosa subsp. sandyi Ann-1</name>
    <dbReference type="NCBI Taxonomy" id="155920"/>
    <lineage>
        <taxon>Bacteria</taxon>
        <taxon>Pseudomonadati</taxon>
        <taxon>Pseudomonadota</taxon>
        <taxon>Gammaproteobacteria</taxon>
        <taxon>Lysobacterales</taxon>
        <taxon>Lysobacteraceae</taxon>
        <taxon>Xylella</taxon>
    </lineage>
</organism>
<reference evidence="1 2" key="1">
    <citation type="submission" date="2013-08" db="EMBL/GenBank/DDBJ databases">
        <authorList>
            <person name="Stouthamer R."/>
            <person name="Nunney L."/>
        </authorList>
    </citation>
    <scope>NUCLEOTIDE SEQUENCE [LARGE SCALE GENOMIC DNA]</scope>
    <source>
        <strain evidence="2">ann-1</strain>
    </source>
</reference>
<sequence length="86" mass="9355">MDLLDYIKLNGGSGKINCPVLVQLATRAVCSHKTLYMIALGHKRAGHQLVKSLERVTNGAVSRYQLRPDIFGAPPTGHRQEVSDAA</sequence>
<name>A0A060H8X9_XYLFS</name>
<dbReference type="AlphaFoldDB" id="A0A060H8X9"/>